<keyword evidence="3" id="KW-1185">Reference proteome</keyword>
<dbReference type="Pfam" id="PF05257">
    <property type="entry name" value="CHAP"/>
    <property type="match status" value="1"/>
</dbReference>
<dbReference type="InterPro" id="IPR007921">
    <property type="entry name" value="CHAP_dom"/>
</dbReference>
<dbReference type="InterPro" id="IPR013783">
    <property type="entry name" value="Ig-like_fold"/>
</dbReference>
<dbReference type="InterPro" id="IPR038765">
    <property type="entry name" value="Papain-like_cys_pep_sf"/>
</dbReference>
<name>A0ABP8W025_9ACTN</name>
<evidence type="ECO:0000259" key="1">
    <source>
        <dbReference type="PROSITE" id="PS50911"/>
    </source>
</evidence>
<dbReference type="Proteomes" id="UP001500621">
    <property type="component" value="Unassembled WGS sequence"/>
</dbReference>
<organism evidence="2 3">
    <name type="scientific">Nocardioides nanhaiensis</name>
    <dbReference type="NCBI Taxonomy" id="1476871"/>
    <lineage>
        <taxon>Bacteria</taxon>
        <taxon>Bacillati</taxon>
        <taxon>Actinomycetota</taxon>
        <taxon>Actinomycetes</taxon>
        <taxon>Propionibacteriales</taxon>
        <taxon>Nocardioidaceae</taxon>
        <taxon>Nocardioides</taxon>
    </lineage>
</organism>
<gene>
    <name evidence="2" type="ORF">GCM10023226_13430</name>
</gene>
<feature type="domain" description="Peptidase C51" evidence="1">
    <location>
        <begin position="58"/>
        <end position="185"/>
    </location>
</feature>
<evidence type="ECO:0000313" key="3">
    <source>
        <dbReference type="Proteomes" id="UP001500621"/>
    </source>
</evidence>
<accession>A0ABP8W025</accession>
<reference evidence="3" key="1">
    <citation type="journal article" date="2019" name="Int. J. Syst. Evol. Microbiol.">
        <title>The Global Catalogue of Microorganisms (GCM) 10K type strain sequencing project: providing services to taxonomists for standard genome sequencing and annotation.</title>
        <authorList>
            <consortium name="The Broad Institute Genomics Platform"/>
            <consortium name="The Broad Institute Genome Sequencing Center for Infectious Disease"/>
            <person name="Wu L."/>
            <person name="Ma J."/>
        </authorList>
    </citation>
    <scope>NUCLEOTIDE SEQUENCE [LARGE SCALE GENOMIC DNA]</scope>
    <source>
        <strain evidence="3">JCM 18127</strain>
    </source>
</reference>
<sequence>MVAVPPELTSSTRARRAVARTVVGGLAGVLTLGLTTATAPLAHADSTYLCTGYSGCANAGYGNGGYAQVNSRMYWRMYSGHNCTNYVAYRMIKAGMSSERPWSGSGMAYNWGLANSRITDQKPTVGSVAWWNRGVGGMSSSGHVAIVERVVSSTEIIISEDSWGGDFSWRRITKSGRGWPSGFIHFRDAPTTPTPPPPPPAPAKVLANTAPPTVAEAPTVGTMVVADVGTWSGGPRAYTYQWFAAGVAIPNATFRGYTPTADVVGKPLTLEVTATRPGWTSATARTAATPPVAAAGYAVATPTALSGEPVVGQSLTMTPGTFAPQPESTVLQWRADNRIIEGAQAPTLTLDESLVGKKITALTIARGTGYTRTHSMVAAPGPVLAGTIEVSTPFAVAGAPRLGETLSLTPGSYTPADSAFYYRWMRDGVEIPGGHLATYRLTAEDLGHDVSAQVTLRKGNYAERVETVPVGLVRTTSALVVRAAGRKRGAVVTVRVGATGAGPATGEVRVQVGKQKVTVPLEQGRARVTLTRLQPGQKKAVVRYLGSSSVESGSGSDAVKVKQ</sequence>
<dbReference type="EMBL" id="BAABIM010000001">
    <property type="protein sequence ID" value="GAA4677493.1"/>
    <property type="molecule type" value="Genomic_DNA"/>
</dbReference>
<protein>
    <recommendedName>
        <fullName evidence="1">Peptidase C51 domain-containing protein</fullName>
    </recommendedName>
</protein>
<comment type="caution">
    <text evidence="2">The sequence shown here is derived from an EMBL/GenBank/DDBJ whole genome shotgun (WGS) entry which is preliminary data.</text>
</comment>
<dbReference type="Gene3D" id="2.60.40.2700">
    <property type="match status" value="3"/>
</dbReference>
<dbReference type="PROSITE" id="PS50911">
    <property type="entry name" value="CHAP"/>
    <property type="match status" value="1"/>
</dbReference>
<dbReference type="Gene3D" id="3.90.1720.10">
    <property type="entry name" value="endopeptidase domain like (from Nostoc punctiforme)"/>
    <property type="match status" value="1"/>
</dbReference>
<evidence type="ECO:0000313" key="2">
    <source>
        <dbReference type="EMBL" id="GAA4677493.1"/>
    </source>
</evidence>
<dbReference type="SUPFAM" id="SSF54001">
    <property type="entry name" value="Cysteine proteinases"/>
    <property type="match status" value="1"/>
</dbReference>
<dbReference type="Gene3D" id="2.60.40.10">
    <property type="entry name" value="Immunoglobulins"/>
    <property type="match status" value="1"/>
</dbReference>
<proteinExistence type="predicted"/>